<dbReference type="InterPro" id="IPR006145">
    <property type="entry name" value="PsdUridine_synth_RsuA/RluA"/>
</dbReference>
<sequence>MLGAIPIHNPLIRLYQDEALLAVYKPAGLLVHRSPIDRHETAFALQYARGLNGGRYVYPVHRLDRPTSGLLIFARSPEMASQLAQSFSQRLVDKTYLAIVRGWPQPRGHIDHPLQLESIDRHDARTLPVQTATTDYQTLARICLPIAVDRYPQTRYALMALHPHEGRKHQIRRHLKHISHPILGDIKHGKGTHNRLIEHHFERGLMLACSRMTFPHPATGERMTLSAPLAPHLQMLVNSWGWQQAVAALGLPPLNCPPE</sequence>
<dbReference type="InterPro" id="IPR020103">
    <property type="entry name" value="PsdUridine_synth_cat_dom_sf"/>
</dbReference>
<dbReference type="InterPro" id="IPR050188">
    <property type="entry name" value="RluA_PseudoU_synthase"/>
</dbReference>
<dbReference type="EMBL" id="MDTQ01000001">
    <property type="protein sequence ID" value="ODC05048.1"/>
    <property type="molecule type" value="Genomic_DNA"/>
</dbReference>
<dbReference type="AlphaFoldDB" id="A0A1E2VDF9"/>
<dbReference type="GO" id="GO:0000455">
    <property type="term" value="P:enzyme-directed rRNA pseudouridine synthesis"/>
    <property type="evidence" value="ECO:0007669"/>
    <property type="project" value="TreeGrafter"/>
</dbReference>
<comment type="caution">
    <text evidence="11">The sequence shown here is derived from an EMBL/GenBank/DDBJ whole genome shotgun (WGS) entry which is preliminary data.</text>
</comment>
<dbReference type="PROSITE" id="PS01129">
    <property type="entry name" value="PSI_RLU"/>
    <property type="match status" value="1"/>
</dbReference>
<dbReference type="GO" id="GO:0003723">
    <property type="term" value="F:RNA binding"/>
    <property type="evidence" value="ECO:0007669"/>
    <property type="project" value="InterPro"/>
</dbReference>
<dbReference type="STRING" id="197479.BFW38_17440"/>
<evidence type="ECO:0000256" key="6">
    <source>
        <dbReference type="ARBA" id="ARBA00040675"/>
    </source>
</evidence>
<evidence type="ECO:0000259" key="10">
    <source>
        <dbReference type="Pfam" id="PF00849"/>
    </source>
</evidence>
<keyword evidence="2" id="KW-0413">Isomerase</keyword>
<dbReference type="GO" id="GO:0008033">
    <property type="term" value="P:tRNA processing"/>
    <property type="evidence" value="ECO:0007669"/>
    <property type="project" value="UniProtKB-KW"/>
</dbReference>
<evidence type="ECO:0000313" key="12">
    <source>
        <dbReference type="Proteomes" id="UP000094291"/>
    </source>
</evidence>
<name>A0A1E2VDF9_9GAMM</name>
<dbReference type="RefSeq" id="WP_069000070.1">
    <property type="nucleotide sequence ID" value="NZ_MDTQ01000001.1"/>
</dbReference>
<keyword evidence="1" id="KW-0819">tRNA processing</keyword>
<gene>
    <name evidence="11" type="ORF">BFW38_17440</name>
</gene>
<dbReference type="Pfam" id="PF00849">
    <property type="entry name" value="PseudoU_synth_2"/>
    <property type="match status" value="1"/>
</dbReference>
<proteinExistence type="predicted"/>
<evidence type="ECO:0000256" key="3">
    <source>
        <dbReference type="ARBA" id="ARBA00036607"/>
    </source>
</evidence>
<keyword evidence="12" id="KW-1185">Reference proteome</keyword>
<dbReference type="InterPro" id="IPR006224">
    <property type="entry name" value="PsdUridine_synth_RluA-like_CS"/>
</dbReference>
<dbReference type="Gene3D" id="3.30.2350.10">
    <property type="entry name" value="Pseudouridine synthase"/>
    <property type="match status" value="1"/>
</dbReference>
<evidence type="ECO:0000256" key="9">
    <source>
        <dbReference type="ARBA" id="ARBA00043049"/>
    </source>
</evidence>
<dbReference type="Proteomes" id="UP000094291">
    <property type="component" value="Unassembled WGS sequence"/>
</dbReference>
<evidence type="ECO:0000256" key="4">
    <source>
        <dbReference type="ARBA" id="ARBA00037670"/>
    </source>
</evidence>
<dbReference type="PANTHER" id="PTHR21600">
    <property type="entry name" value="MITOCHONDRIAL RNA PSEUDOURIDINE SYNTHASE"/>
    <property type="match status" value="1"/>
</dbReference>
<protein>
    <recommendedName>
        <fullName evidence="6">tRNA pseudouridine synthase C</fullName>
        <ecNumber evidence="5">5.4.99.26</ecNumber>
    </recommendedName>
    <alternativeName>
        <fullName evidence="8">tRNA pseudouridine(65) synthase</fullName>
    </alternativeName>
    <alternativeName>
        <fullName evidence="9">tRNA pseudouridylate synthase C</fullName>
    </alternativeName>
    <alternativeName>
        <fullName evidence="7">tRNA-uridine isomerase C</fullName>
    </alternativeName>
</protein>
<feature type="domain" description="Pseudouridine synthase RsuA/RluA-like" evidence="10">
    <location>
        <begin position="20"/>
        <end position="177"/>
    </location>
</feature>
<comment type="catalytic activity">
    <reaction evidence="3">
        <text>uridine(65) in tRNA = pseudouridine(65) in tRNA</text>
        <dbReference type="Rhea" id="RHEA:42536"/>
        <dbReference type="Rhea" id="RHEA-COMP:10103"/>
        <dbReference type="Rhea" id="RHEA-COMP:10104"/>
        <dbReference type="ChEBI" id="CHEBI:65314"/>
        <dbReference type="ChEBI" id="CHEBI:65315"/>
        <dbReference type="EC" id="5.4.99.26"/>
    </reaction>
</comment>
<evidence type="ECO:0000256" key="2">
    <source>
        <dbReference type="ARBA" id="ARBA00023235"/>
    </source>
</evidence>
<comment type="function">
    <text evidence="4">Responsible for synthesis of pseudouridine from uracil-65 in transfer RNAs.</text>
</comment>
<dbReference type="SUPFAM" id="SSF55120">
    <property type="entry name" value="Pseudouridine synthase"/>
    <property type="match status" value="1"/>
</dbReference>
<evidence type="ECO:0000256" key="1">
    <source>
        <dbReference type="ARBA" id="ARBA00022694"/>
    </source>
</evidence>
<accession>A0A1E2VDF9</accession>
<evidence type="ECO:0000256" key="7">
    <source>
        <dbReference type="ARBA" id="ARBA00041803"/>
    </source>
</evidence>
<evidence type="ECO:0000313" key="11">
    <source>
        <dbReference type="EMBL" id="ODC05048.1"/>
    </source>
</evidence>
<dbReference type="EC" id="5.4.99.26" evidence="5"/>
<evidence type="ECO:0000256" key="5">
    <source>
        <dbReference type="ARBA" id="ARBA00038943"/>
    </source>
</evidence>
<dbReference type="GO" id="GO:0160149">
    <property type="term" value="F:tRNA pseudouridine(65) synthase activity"/>
    <property type="evidence" value="ECO:0007669"/>
    <property type="project" value="UniProtKB-EC"/>
</dbReference>
<evidence type="ECO:0000256" key="8">
    <source>
        <dbReference type="ARBA" id="ARBA00041975"/>
    </source>
</evidence>
<reference evidence="11 12" key="1">
    <citation type="submission" date="2016-08" db="EMBL/GenBank/DDBJ databases">
        <authorList>
            <person name="Seilhamer J.J."/>
        </authorList>
    </citation>
    <scope>NUCLEOTIDE SEQUENCE [LARGE SCALE GENOMIC DNA]</scope>
    <source>
        <strain evidence="11 12">PH27A</strain>
    </source>
</reference>
<dbReference type="PANTHER" id="PTHR21600:SF56">
    <property type="entry name" value="TRNA PSEUDOURIDINE SYNTHASE C"/>
    <property type="match status" value="1"/>
</dbReference>
<organism evidence="11 12">
    <name type="scientific">Terasakiispira papahanaumokuakeensis</name>
    <dbReference type="NCBI Taxonomy" id="197479"/>
    <lineage>
        <taxon>Bacteria</taxon>
        <taxon>Pseudomonadati</taxon>
        <taxon>Pseudomonadota</taxon>
        <taxon>Gammaproteobacteria</taxon>
        <taxon>Oceanospirillales</taxon>
        <taxon>Terasakiispira</taxon>
    </lineage>
</organism>